<sequence>MGVWGQNRPKGGVISQHDFYNFVPFLWEFSKVLVGLISHCVLLTHVGIPSHVCRSPWDFPLYAIDLGGNSQPSINVGPSGICHYVLLTCVGIPSHVCI</sequence>
<protein>
    <submittedName>
        <fullName evidence="1">Uncharacterized protein</fullName>
    </submittedName>
</protein>
<dbReference type="EMBL" id="KN826225">
    <property type="protein sequence ID" value="KIK79640.1"/>
    <property type="molecule type" value="Genomic_DNA"/>
</dbReference>
<feature type="non-terminal residue" evidence="1">
    <location>
        <position position="98"/>
    </location>
</feature>
<reference evidence="1 2" key="1">
    <citation type="submission" date="2014-04" db="EMBL/GenBank/DDBJ databases">
        <authorList>
            <consortium name="DOE Joint Genome Institute"/>
            <person name="Kuo A."/>
            <person name="Kohler A."/>
            <person name="Jargeat P."/>
            <person name="Nagy L.G."/>
            <person name="Floudas D."/>
            <person name="Copeland A."/>
            <person name="Barry K.W."/>
            <person name="Cichocki N."/>
            <person name="Veneault-Fourrey C."/>
            <person name="LaButti K."/>
            <person name="Lindquist E.A."/>
            <person name="Lipzen A."/>
            <person name="Lundell T."/>
            <person name="Morin E."/>
            <person name="Murat C."/>
            <person name="Sun H."/>
            <person name="Tunlid A."/>
            <person name="Henrissat B."/>
            <person name="Grigoriev I.V."/>
            <person name="Hibbett D.S."/>
            <person name="Martin F."/>
            <person name="Nordberg H.P."/>
            <person name="Cantor M.N."/>
            <person name="Hua S.X."/>
        </authorList>
    </citation>
    <scope>NUCLEOTIDE SEQUENCE [LARGE SCALE GENOMIC DNA]</scope>
    <source>
        <strain evidence="1 2">Ve08.2h10</strain>
    </source>
</reference>
<accession>A0A0D0DMG8</accession>
<dbReference type="HOGENOM" id="CLU_2339219_0_0_1"/>
<proteinExistence type="predicted"/>
<dbReference type="Proteomes" id="UP000054538">
    <property type="component" value="Unassembled WGS sequence"/>
</dbReference>
<keyword evidence="2" id="KW-1185">Reference proteome</keyword>
<dbReference type="AlphaFoldDB" id="A0A0D0DMG8"/>
<name>A0A0D0DMG8_9AGAM</name>
<dbReference type="InParanoid" id="A0A0D0DMG8"/>
<reference evidence="2" key="2">
    <citation type="submission" date="2015-01" db="EMBL/GenBank/DDBJ databases">
        <title>Evolutionary Origins and Diversification of the Mycorrhizal Mutualists.</title>
        <authorList>
            <consortium name="DOE Joint Genome Institute"/>
            <consortium name="Mycorrhizal Genomics Consortium"/>
            <person name="Kohler A."/>
            <person name="Kuo A."/>
            <person name="Nagy L.G."/>
            <person name="Floudas D."/>
            <person name="Copeland A."/>
            <person name="Barry K.W."/>
            <person name="Cichocki N."/>
            <person name="Veneault-Fourrey C."/>
            <person name="LaButti K."/>
            <person name="Lindquist E.A."/>
            <person name="Lipzen A."/>
            <person name="Lundell T."/>
            <person name="Morin E."/>
            <person name="Murat C."/>
            <person name="Riley R."/>
            <person name="Ohm R."/>
            <person name="Sun H."/>
            <person name="Tunlid A."/>
            <person name="Henrissat B."/>
            <person name="Grigoriev I.V."/>
            <person name="Hibbett D.S."/>
            <person name="Martin F."/>
        </authorList>
    </citation>
    <scope>NUCLEOTIDE SEQUENCE [LARGE SCALE GENOMIC DNA]</scope>
    <source>
        <strain evidence="2">Ve08.2h10</strain>
    </source>
</reference>
<gene>
    <name evidence="1" type="ORF">PAXRUDRAFT_160821</name>
</gene>
<dbReference type="OrthoDB" id="10398970at2759"/>
<evidence type="ECO:0000313" key="2">
    <source>
        <dbReference type="Proteomes" id="UP000054538"/>
    </source>
</evidence>
<organism evidence="1 2">
    <name type="scientific">Paxillus rubicundulus Ve08.2h10</name>
    <dbReference type="NCBI Taxonomy" id="930991"/>
    <lineage>
        <taxon>Eukaryota</taxon>
        <taxon>Fungi</taxon>
        <taxon>Dikarya</taxon>
        <taxon>Basidiomycota</taxon>
        <taxon>Agaricomycotina</taxon>
        <taxon>Agaricomycetes</taxon>
        <taxon>Agaricomycetidae</taxon>
        <taxon>Boletales</taxon>
        <taxon>Paxilineae</taxon>
        <taxon>Paxillaceae</taxon>
        <taxon>Paxillus</taxon>
    </lineage>
</organism>
<evidence type="ECO:0000313" key="1">
    <source>
        <dbReference type="EMBL" id="KIK79640.1"/>
    </source>
</evidence>